<feature type="region of interest" description="Disordered" evidence="1">
    <location>
        <begin position="96"/>
        <end position="118"/>
    </location>
</feature>
<evidence type="ECO:0000256" key="1">
    <source>
        <dbReference type="SAM" id="MobiDB-lite"/>
    </source>
</evidence>
<evidence type="ECO:0000313" key="2">
    <source>
        <dbReference type="EMBL" id="KER20488.1"/>
    </source>
</evidence>
<accession>A0A074Z0K7</accession>
<dbReference type="CTD" id="20325141"/>
<dbReference type="KEGG" id="ovi:T265_10973"/>
<dbReference type="GeneID" id="20325141"/>
<protein>
    <submittedName>
        <fullName evidence="2">Uncharacterized protein</fullName>
    </submittedName>
</protein>
<name>A0A074Z0K7_OPIVI</name>
<proteinExistence type="predicted"/>
<keyword evidence="3" id="KW-1185">Reference proteome</keyword>
<reference evidence="2 3" key="1">
    <citation type="submission" date="2013-11" db="EMBL/GenBank/DDBJ databases">
        <title>Opisthorchis viverrini - life in the bile duct.</title>
        <authorList>
            <person name="Young N.D."/>
            <person name="Nagarajan N."/>
            <person name="Lin S.J."/>
            <person name="Korhonen P.K."/>
            <person name="Jex A.R."/>
            <person name="Hall R.S."/>
            <person name="Safavi-Hemami H."/>
            <person name="Kaewkong W."/>
            <person name="Bertrand D."/>
            <person name="Gao S."/>
            <person name="Seet Q."/>
            <person name="Wongkham S."/>
            <person name="Teh B.T."/>
            <person name="Wongkham C."/>
            <person name="Intapan P.M."/>
            <person name="Maleewong W."/>
            <person name="Yang X."/>
            <person name="Hu M."/>
            <person name="Wang Z."/>
            <person name="Hofmann A."/>
            <person name="Sternberg P.W."/>
            <person name="Tan P."/>
            <person name="Wang J."/>
            <person name="Gasser R.B."/>
        </authorList>
    </citation>
    <scope>NUCLEOTIDE SEQUENCE [LARGE SCALE GENOMIC DNA]</scope>
</reference>
<dbReference type="EMBL" id="KL597051">
    <property type="protein sequence ID" value="KER20488.1"/>
    <property type="molecule type" value="Genomic_DNA"/>
</dbReference>
<feature type="compositionally biased region" description="Basic and acidic residues" evidence="1">
    <location>
        <begin position="99"/>
        <end position="110"/>
    </location>
</feature>
<sequence length="130" mass="15202">MVPRKQTTSQRHPDEYYLIEQKRKQFGLFPPKYKVQHQLASLQKLRSIYDQEKRIQPSVAMTNYHCLLTSKHSPLKSLSSIELRKNNTRVQYIMSFDGDATKKGSPKDRPSPPVGQTRMNKLRVELRCLS</sequence>
<dbReference type="AlphaFoldDB" id="A0A074Z0K7"/>
<dbReference type="Proteomes" id="UP000054324">
    <property type="component" value="Unassembled WGS sequence"/>
</dbReference>
<dbReference type="RefSeq" id="XP_009175766.1">
    <property type="nucleotide sequence ID" value="XM_009177502.1"/>
</dbReference>
<gene>
    <name evidence="2" type="ORF">T265_10973</name>
</gene>
<organism evidence="2 3">
    <name type="scientific">Opisthorchis viverrini</name>
    <name type="common">Southeast Asian liver fluke</name>
    <dbReference type="NCBI Taxonomy" id="6198"/>
    <lineage>
        <taxon>Eukaryota</taxon>
        <taxon>Metazoa</taxon>
        <taxon>Spiralia</taxon>
        <taxon>Lophotrochozoa</taxon>
        <taxon>Platyhelminthes</taxon>
        <taxon>Trematoda</taxon>
        <taxon>Digenea</taxon>
        <taxon>Opisthorchiida</taxon>
        <taxon>Opisthorchiata</taxon>
        <taxon>Opisthorchiidae</taxon>
        <taxon>Opisthorchis</taxon>
    </lineage>
</organism>
<evidence type="ECO:0000313" key="3">
    <source>
        <dbReference type="Proteomes" id="UP000054324"/>
    </source>
</evidence>